<dbReference type="RefSeq" id="XP_047758859.1">
    <property type="nucleotide sequence ID" value="XM_047902408.1"/>
</dbReference>
<keyword evidence="4" id="KW-0677">Repeat</keyword>
<reference evidence="6" key="1">
    <citation type="submission" date="2021-12" db="EMBL/GenBank/DDBJ databases">
        <authorList>
            <person name="Zaccaron A."/>
            <person name="Stergiopoulos I."/>
        </authorList>
    </citation>
    <scope>NUCLEOTIDE SEQUENCE</scope>
    <source>
        <strain evidence="6">Race5_Kim</strain>
    </source>
</reference>
<dbReference type="EMBL" id="CP090164">
    <property type="protein sequence ID" value="UJO14493.1"/>
    <property type="molecule type" value="Genomic_DNA"/>
</dbReference>
<dbReference type="SUPFAM" id="SSF52058">
    <property type="entry name" value="L domain-like"/>
    <property type="match status" value="1"/>
</dbReference>
<comment type="subcellular location">
    <subcellularLocation>
        <location evidence="1">Secreted</location>
    </subcellularLocation>
</comment>
<keyword evidence="7" id="KW-1185">Reference proteome</keyword>
<dbReference type="OrthoDB" id="676979at2759"/>
<feature type="chain" id="PRO_5040499785" evidence="5">
    <location>
        <begin position="20"/>
        <end position="277"/>
    </location>
</feature>
<evidence type="ECO:0000313" key="7">
    <source>
        <dbReference type="Proteomes" id="UP000756132"/>
    </source>
</evidence>
<dbReference type="Pfam" id="PF00560">
    <property type="entry name" value="LRR_1"/>
    <property type="match status" value="2"/>
</dbReference>
<evidence type="ECO:0000256" key="1">
    <source>
        <dbReference type="ARBA" id="ARBA00004613"/>
    </source>
</evidence>
<dbReference type="Proteomes" id="UP000756132">
    <property type="component" value="Chromosome 2"/>
</dbReference>
<dbReference type="InterPro" id="IPR032675">
    <property type="entry name" value="LRR_dom_sf"/>
</dbReference>
<accession>A0A9Q8LBR0</accession>
<keyword evidence="3 5" id="KW-0732">Signal</keyword>
<proteinExistence type="predicted"/>
<dbReference type="KEGG" id="ffu:CLAFUR5_03260"/>
<gene>
    <name evidence="6" type="ORF">CLAFUR5_03260</name>
</gene>
<evidence type="ECO:0000256" key="5">
    <source>
        <dbReference type="SAM" id="SignalP"/>
    </source>
</evidence>
<dbReference type="OMA" id="SNWCGPD"/>
<dbReference type="PANTHER" id="PTHR32093">
    <property type="entry name" value="LEUCINE-RICH REPEAT EXTENSIN-LIKE PROTEIN 3-RELATED"/>
    <property type="match status" value="1"/>
</dbReference>
<dbReference type="InterPro" id="IPR001611">
    <property type="entry name" value="Leu-rich_rpt"/>
</dbReference>
<dbReference type="GO" id="GO:0005576">
    <property type="term" value="C:extracellular region"/>
    <property type="evidence" value="ECO:0007669"/>
    <property type="project" value="UniProtKB-SubCell"/>
</dbReference>
<dbReference type="InterPro" id="IPR051582">
    <property type="entry name" value="LRR_extensin-like_regulator"/>
</dbReference>
<dbReference type="Gene3D" id="3.80.10.10">
    <property type="entry name" value="Ribonuclease Inhibitor"/>
    <property type="match status" value="2"/>
</dbReference>
<dbReference type="AlphaFoldDB" id="A0A9Q8LBR0"/>
<dbReference type="GeneID" id="71983138"/>
<sequence length="277" mass="29417">MGPLSYASLITAAAVGTSALAVPAPAANLVRDLATFVKFAETVTVDPNSTVSDWFGVDLVTNALGVCNITGYEAVAGIGLNGAGLGENLKLEGFMSELLDITFFHANSNGFTGSIPDVSRLMCLYEIDLSNNFLSGEFPTTVLDAPLTFLDLRFNKLEGELPKELFTKTDMDVIFLNNNLLSGEIPPTGNISTLYITLANNEFTGKIPADLANNKGLKEILLLGNQLEDNVPEELCALDLDVLDVSDNIKLSGKLGPKCKKLVDSGVLNINGTALEV</sequence>
<evidence type="ECO:0000256" key="3">
    <source>
        <dbReference type="ARBA" id="ARBA00022729"/>
    </source>
</evidence>
<organism evidence="6 7">
    <name type="scientific">Passalora fulva</name>
    <name type="common">Tomato leaf mold</name>
    <name type="synonym">Cladosporium fulvum</name>
    <dbReference type="NCBI Taxonomy" id="5499"/>
    <lineage>
        <taxon>Eukaryota</taxon>
        <taxon>Fungi</taxon>
        <taxon>Dikarya</taxon>
        <taxon>Ascomycota</taxon>
        <taxon>Pezizomycotina</taxon>
        <taxon>Dothideomycetes</taxon>
        <taxon>Dothideomycetidae</taxon>
        <taxon>Mycosphaerellales</taxon>
        <taxon>Mycosphaerellaceae</taxon>
        <taxon>Fulvia</taxon>
    </lineage>
</organism>
<evidence type="ECO:0000256" key="4">
    <source>
        <dbReference type="ARBA" id="ARBA00022737"/>
    </source>
</evidence>
<keyword evidence="2" id="KW-0964">Secreted</keyword>
<protein>
    <submittedName>
        <fullName evidence="6">Leucine-rich repeat extensin-like protein 3</fullName>
    </submittedName>
</protein>
<reference evidence="6" key="2">
    <citation type="journal article" date="2022" name="Microb. Genom.">
        <title>A chromosome-scale genome assembly of the tomato pathogen Cladosporium fulvum reveals a compartmentalized genome architecture and the presence of a dispensable chromosome.</title>
        <authorList>
            <person name="Zaccaron A.Z."/>
            <person name="Chen L.H."/>
            <person name="Samaras A."/>
            <person name="Stergiopoulos I."/>
        </authorList>
    </citation>
    <scope>NUCLEOTIDE SEQUENCE</scope>
    <source>
        <strain evidence="6">Race5_Kim</strain>
    </source>
</reference>
<dbReference type="PANTHER" id="PTHR32093:SF131">
    <property type="entry name" value="LEUCINE-RICH REPEAT-CONTAINING N-TERMINAL PLANT-TYPE DOMAIN-CONTAINING PROTEIN"/>
    <property type="match status" value="1"/>
</dbReference>
<evidence type="ECO:0000313" key="6">
    <source>
        <dbReference type="EMBL" id="UJO14493.1"/>
    </source>
</evidence>
<name>A0A9Q8LBR0_PASFU</name>
<evidence type="ECO:0000256" key="2">
    <source>
        <dbReference type="ARBA" id="ARBA00022525"/>
    </source>
</evidence>
<feature type="signal peptide" evidence="5">
    <location>
        <begin position="1"/>
        <end position="19"/>
    </location>
</feature>